<dbReference type="SUPFAM" id="SSF49785">
    <property type="entry name" value="Galactose-binding domain-like"/>
    <property type="match status" value="1"/>
</dbReference>
<keyword evidence="6 10" id="KW-0378">Hydrolase</keyword>
<evidence type="ECO:0000313" key="12">
    <source>
        <dbReference type="EMBL" id="VYU64004.1"/>
    </source>
</evidence>
<dbReference type="InterPro" id="IPR004199">
    <property type="entry name" value="B-gal_small/dom_5"/>
</dbReference>
<evidence type="ECO:0000256" key="2">
    <source>
        <dbReference type="ARBA" id="ARBA00001913"/>
    </source>
</evidence>
<dbReference type="InterPro" id="IPR014718">
    <property type="entry name" value="GH-type_carb-bd"/>
</dbReference>
<accession>A0A6N3GHT3</accession>
<organism evidence="12">
    <name type="scientific">Paraprevotella clara</name>
    <dbReference type="NCBI Taxonomy" id="454154"/>
    <lineage>
        <taxon>Bacteria</taxon>
        <taxon>Pseudomonadati</taxon>
        <taxon>Bacteroidota</taxon>
        <taxon>Bacteroidia</taxon>
        <taxon>Bacteroidales</taxon>
        <taxon>Prevotellaceae</taxon>
        <taxon>Paraprevotella</taxon>
    </lineage>
</organism>
<dbReference type="PANTHER" id="PTHR46323">
    <property type="entry name" value="BETA-GALACTOSIDASE"/>
    <property type="match status" value="1"/>
</dbReference>
<dbReference type="Gene3D" id="2.70.98.10">
    <property type="match status" value="1"/>
</dbReference>
<feature type="domain" description="Beta galactosidase small chain/" evidence="11">
    <location>
        <begin position="757"/>
        <end position="1037"/>
    </location>
</feature>
<dbReference type="Pfam" id="PF16353">
    <property type="entry name" value="LacZ_4"/>
    <property type="match status" value="1"/>
</dbReference>
<dbReference type="InterPro" id="IPR006104">
    <property type="entry name" value="Glyco_hydro_2_N"/>
</dbReference>
<dbReference type="EC" id="3.2.1.23" evidence="5 10"/>
<dbReference type="Gene3D" id="2.60.40.10">
    <property type="entry name" value="Immunoglobulins"/>
    <property type="match status" value="2"/>
</dbReference>
<dbReference type="InterPro" id="IPR011013">
    <property type="entry name" value="Gal_mutarotase_sf_dom"/>
</dbReference>
<evidence type="ECO:0000259" key="11">
    <source>
        <dbReference type="SMART" id="SM01038"/>
    </source>
</evidence>
<dbReference type="InterPro" id="IPR023230">
    <property type="entry name" value="Glyco_hydro_2_CS"/>
</dbReference>
<dbReference type="Gene3D" id="2.60.120.260">
    <property type="entry name" value="Galactose-binding domain-like"/>
    <property type="match status" value="1"/>
</dbReference>
<protein>
    <recommendedName>
        <fullName evidence="5 10">Beta-galactosidase</fullName>
        <ecNumber evidence="5 10">3.2.1.23</ecNumber>
    </recommendedName>
    <alternativeName>
        <fullName evidence="9 10">Lactase</fullName>
    </alternativeName>
</protein>
<dbReference type="PANTHER" id="PTHR46323:SF2">
    <property type="entry name" value="BETA-GALACTOSIDASE"/>
    <property type="match status" value="1"/>
</dbReference>
<dbReference type="AlphaFoldDB" id="A0A6N3GHT3"/>
<evidence type="ECO:0000256" key="3">
    <source>
        <dbReference type="ARBA" id="ARBA00007401"/>
    </source>
</evidence>
<keyword evidence="7" id="KW-0106">Calcium</keyword>
<evidence type="ECO:0000256" key="8">
    <source>
        <dbReference type="ARBA" id="ARBA00023295"/>
    </source>
</evidence>
<dbReference type="GO" id="GO:0005990">
    <property type="term" value="P:lactose catabolic process"/>
    <property type="evidence" value="ECO:0007669"/>
    <property type="project" value="TreeGrafter"/>
</dbReference>
<dbReference type="SMART" id="SM01038">
    <property type="entry name" value="Bgal_small_N"/>
    <property type="match status" value="1"/>
</dbReference>
<dbReference type="InterPro" id="IPR006101">
    <property type="entry name" value="Glyco_hydro_2"/>
</dbReference>
<dbReference type="InterPro" id="IPR017853">
    <property type="entry name" value="GH"/>
</dbReference>
<evidence type="ECO:0000256" key="5">
    <source>
        <dbReference type="ARBA" id="ARBA00012756"/>
    </source>
</evidence>
<dbReference type="SUPFAM" id="SSF49303">
    <property type="entry name" value="beta-Galactosidase/glucuronidase domain"/>
    <property type="match status" value="2"/>
</dbReference>
<comment type="cofactor">
    <cofactor evidence="2">
        <name>Ca(2+)</name>
        <dbReference type="ChEBI" id="CHEBI:29108"/>
    </cofactor>
</comment>
<gene>
    <name evidence="12" type="primary">ebgA</name>
    <name evidence="12" type="ORF">PCLFYP37_03442</name>
</gene>
<evidence type="ECO:0000256" key="6">
    <source>
        <dbReference type="ARBA" id="ARBA00022801"/>
    </source>
</evidence>
<dbReference type="InterPro" id="IPR008979">
    <property type="entry name" value="Galactose-bd-like_sf"/>
</dbReference>
<dbReference type="InterPro" id="IPR013783">
    <property type="entry name" value="Ig-like_fold"/>
</dbReference>
<dbReference type="InterPro" id="IPR050347">
    <property type="entry name" value="Bact_Beta-galactosidase"/>
</dbReference>
<reference evidence="12" key="1">
    <citation type="submission" date="2019-11" db="EMBL/GenBank/DDBJ databases">
        <authorList>
            <person name="Feng L."/>
        </authorList>
    </citation>
    <scope>NUCLEOTIDE SEQUENCE</scope>
    <source>
        <strain evidence="12">PclaraLFYP37</strain>
    </source>
</reference>
<dbReference type="GO" id="GO:0009341">
    <property type="term" value="C:beta-galactosidase complex"/>
    <property type="evidence" value="ECO:0007669"/>
    <property type="project" value="InterPro"/>
</dbReference>
<evidence type="ECO:0000256" key="4">
    <source>
        <dbReference type="ARBA" id="ARBA00011245"/>
    </source>
</evidence>
<dbReference type="GO" id="GO:0030246">
    <property type="term" value="F:carbohydrate binding"/>
    <property type="evidence" value="ECO:0007669"/>
    <property type="project" value="InterPro"/>
</dbReference>
<evidence type="ECO:0000256" key="10">
    <source>
        <dbReference type="RuleBase" id="RU361154"/>
    </source>
</evidence>
<dbReference type="Pfam" id="PF02836">
    <property type="entry name" value="Glyco_hydro_2_C"/>
    <property type="match status" value="1"/>
</dbReference>
<dbReference type="Pfam" id="PF02929">
    <property type="entry name" value="Bgal_small_N"/>
    <property type="match status" value="1"/>
</dbReference>
<dbReference type="PROSITE" id="PS00719">
    <property type="entry name" value="GLYCOSYL_HYDROL_F2_1"/>
    <property type="match status" value="1"/>
</dbReference>
<dbReference type="Gene3D" id="3.20.20.80">
    <property type="entry name" value="Glycosidases"/>
    <property type="match status" value="1"/>
</dbReference>
<evidence type="ECO:0000256" key="9">
    <source>
        <dbReference type="ARBA" id="ARBA00032230"/>
    </source>
</evidence>
<evidence type="ECO:0000256" key="7">
    <source>
        <dbReference type="ARBA" id="ARBA00022837"/>
    </source>
</evidence>
<dbReference type="InterPro" id="IPR036156">
    <property type="entry name" value="Beta-gal/glucu_dom_sf"/>
</dbReference>
<evidence type="ECO:0000256" key="1">
    <source>
        <dbReference type="ARBA" id="ARBA00001412"/>
    </source>
</evidence>
<comment type="catalytic activity">
    <reaction evidence="1 10">
        <text>Hydrolysis of terminal non-reducing beta-D-galactose residues in beta-D-galactosides.</text>
        <dbReference type="EC" id="3.2.1.23"/>
    </reaction>
</comment>
<dbReference type="Pfam" id="PF00703">
    <property type="entry name" value="Glyco_hydro_2"/>
    <property type="match status" value="1"/>
</dbReference>
<comment type="subunit">
    <text evidence="4">Monomer.</text>
</comment>
<dbReference type="Pfam" id="PF02837">
    <property type="entry name" value="Glyco_hydro_2_N"/>
    <property type="match status" value="1"/>
</dbReference>
<dbReference type="InterPro" id="IPR032312">
    <property type="entry name" value="LacZ_4"/>
</dbReference>
<name>A0A6N3GHT3_9BACT</name>
<dbReference type="RefSeq" id="WP_412442553.1">
    <property type="nucleotide sequence ID" value="NZ_CACRUT010000029.1"/>
</dbReference>
<dbReference type="PRINTS" id="PR00132">
    <property type="entry name" value="GLHYDRLASE2"/>
</dbReference>
<dbReference type="FunFam" id="3.20.20.80:FF:000121">
    <property type="entry name" value="Beta-galactosidase"/>
    <property type="match status" value="1"/>
</dbReference>
<dbReference type="InterPro" id="IPR006102">
    <property type="entry name" value="Ig-like_GH2"/>
</dbReference>
<dbReference type="GO" id="GO:0004565">
    <property type="term" value="F:beta-galactosidase activity"/>
    <property type="evidence" value="ECO:0007669"/>
    <property type="project" value="UniProtKB-EC"/>
</dbReference>
<dbReference type="SUPFAM" id="SSF51445">
    <property type="entry name" value="(Trans)glycosidases"/>
    <property type="match status" value="1"/>
</dbReference>
<dbReference type="EMBL" id="CACRUT010000029">
    <property type="protein sequence ID" value="VYU64004.1"/>
    <property type="molecule type" value="Genomic_DNA"/>
</dbReference>
<dbReference type="SUPFAM" id="SSF74650">
    <property type="entry name" value="Galactose mutarotase-like"/>
    <property type="match status" value="1"/>
</dbReference>
<sequence length="1039" mass="118749">MFRQLMFSCACLAVLSAEAQKDKPWWLDPEVNEVNTMAPRAAFFAYETENLAKADQKARSERYLSLEGKWKFNFSKDHDKAPRDFYSLKYDDSQWTDFPVPGILELNGYGDAIYSNNGYPWRTQFRPEPPFVEERNNYTGSYRKMVTVPADWKGERIYLHVGSATSNLMVWVNGKFVGYSEDSKVSAEFDLTKYLTPGKENLIAMQVMRWCDGSYLEDQDFWRFTGIAREVYLYARPQAHIADLFITPDLVNNYQDGTLEVKLNAVGAKGETVMFSLKDKEGKEVAAQTAKVGGNGEVKVNFDIKNPLKWTAETPNLYTLYTTLMDGKQVAEVVPQRVGFRKVEIKNAQVLVNGQPVLFKGANRHELDPVTGYVVSMDRMLEDIRVMKELNINAVRTCHYPNDPRWYELCDIYGIYMVAEANIESHGMGYGDKTLAKEPTYEKAHLERNESNIKIYKNHPSIIFWSVGNEAGYGPNFEKAYDLVKAYDPSRPCQYEQAGQNGKTDIFCPMYYDYGGCDKYSQGDNPRPLIQCEYAHAMGNSMGGFKEYWDMVRKYPKYQGGFIWDFVDQGLRVKNKQGKTIYAYGGDFGRYPTSDHNFNCNGIINPDRKPNPHANEVRYYYQNIWATAKDLKVGEVEVYNENFFKSLDDVELQWTLESEGKVLANGRNALDIPAQQKRVVKLDGYSLPADVKGEVALNLDFVLKRAEPMLDAGYAVAREQFVVNPYTFPTMESVLAVTSGKYDTRKVEKEEKVAWVTLSAGNTSVTFNHWNGWIDYLDVDGKPMLEEGYAITPDFWRAPTDNDYGAGTQRKLHAWKNPEMKMKSFKVVENEGKAEKGVEVVYDMPSVEATLTMTYTLTPAGELVVNEAMTVNKDAKHKPELMRYGMQLVMPKAYNMLTYYGKGPGENYIDRNNGDRLGVYDAKVADQYWGYVRPQESGNKTEVRYWQVKDENGKGLEFYSFAPMECSTLNYLASDLDDGWDKNAHQSHSGDLTPRDFSVVKLAARQRGLACVNSWGAIPLEQYRMPYQDYSFTYVIRPL</sequence>
<proteinExistence type="inferred from homology"/>
<keyword evidence="8 10" id="KW-0326">Glycosidase</keyword>
<comment type="similarity">
    <text evidence="3 10">Belongs to the glycosyl hydrolase 2 family.</text>
</comment>
<dbReference type="InterPro" id="IPR006103">
    <property type="entry name" value="Glyco_hydro_2_cat"/>
</dbReference>